<dbReference type="RefSeq" id="WP_153584948.1">
    <property type="nucleotide sequence ID" value="NZ_WJBU01000009.1"/>
</dbReference>
<proteinExistence type="predicted"/>
<protein>
    <submittedName>
        <fullName evidence="1">Uncharacterized protein</fullName>
    </submittedName>
</protein>
<comment type="caution">
    <text evidence="1">The sequence shown here is derived from an EMBL/GenBank/DDBJ whole genome shotgun (WGS) entry which is preliminary data.</text>
</comment>
<dbReference type="Pfam" id="PF20126">
    <property type="entry name" value="TumE"/>
    <property type="match status" value="1"/>
</dbReference>
<gene>
    <name evidence="1" type="ORF">GHT07_10065</name>
</gene>
<accession>A0A844B2Z6</accession>
<reference evidence="1 2" key="1">
    <citation type="submission" date="2019-11" db="EMBL/GenBank/DDBJ databases">
        <title>Caenimonas koreensis gen. nov., sp. nov., isolated from activated sludge.</title>
        <authorList>
            <person name="Seung H.R."/>
        </authorList>
    </citation>
    <scope>NUCLEOTIDE SEQUENCE [LARGE SCALE GENOMIC DNA]</scope>
    <source>
        <strain evidence="1 2">EMB320</strain>
    </source>
</reference>
<organism evidence="1 2">
    <name type="scientific">Caenimonas koreensis DSM 17982</name>
    <dbReference type="NCBI Taxonomy" id="1121255"/>
    <lineage>
        <taxon>Bacteria</taxon>
        <taxon>Pseudomonadati</taxon>
        <taxon>Pseudomonadota</taxon>
        <taxon>Betaproteobacteria</taxon>
        <taxon>Burkholderiales</taxon>
        <taxon>Comamonadaceae</taxon>
        <taxon>Caenimonas</taxon>
    </lineage>
</organism>
<evidence type="ECO:0000313" key="1">
    <source>
        <dbReference type="EMBL" id="MRD47622.1"/>
    </source>
</evidence>
<name>A0A844B2Z6_9BURK</name>
<keyword evidence="2" id="KW-1185">Reference proteome</keyword>
<dbReference type="OrthoDB" id="7451512at2"/>
<dbReference type="EMBL" id="WJBU01000009">
    <property type="protein sequence ID" value="MRD47622.1"/>
    <property type="molecule type" value="Genomic_DNA"/>
</dbReference>
<dbReference type="InterPro" id="IPR045397">
    <property type="entry name" value="TumE-like"/>
</dbReference>
<sequence>MTARDQGIETLLDLDASLLEQEAGYWIKIEARRVAPTDFIPHGIRYTLTLHNQHGTRVLGYDNAHAVKPPGKFKFAGRRLPYDHKHRTASDKGVPYTFDSAQKLLEDFFAEVDRVITAASQGGSK</sequence>
<evidence type="ECO:0000313" key="2">
    <source>
        <dbReference type="Proteomes" id="UP000487350"/>
    </source>
</evidence>
<dbReference type="AlphaFoldDB" id="A0A844B2Z6"/>
<dbReference type="Proteomes" id="UP000487350">
    <property type="component" value="Unassembled WGS sequence"/>
</dbReference>